<dbReference type="AlphaFoldDB" id="A0A2G8SIR5"/>
<dbReference type="CDD" id="cd00174">
    <property type="entry name" value="SH3"/>
    <property type="match status" value="1"/>
</dbReference>
<dbReference type="STRING" id="1077348.A0A2G8SIR5"/>
<feature type="domain" description="SH3" evidence="3">
    <location>
        <begin position="491"/>
        <end position="554"/>
    </location>
</feature>
<evidence type="ECO:0000256" key="1">
    <source>
        <dbReference type="ARBA" id="ARBA00022443"/>
    </source>
</evidence>
<dbReference type="InterPro" id="IPR013595">
    <property type="entry name" value="Pept_S33_TAP-like_C"/>
</dbReference>
<evidence type="ECO:0000259" key="3">
    <source>
        <dbReference type="PROSITE" id="PS50002"/>
    </source>
</evidence>
<organism evidence="4 5">
    <name type="scientific">Ganoderma sinense ZZ0214-1</name>
    <dbReference type="NCBI Taxonomy" id="1077348"/>
    <lineage>
        <taxon>Eukaryota</taxon>
        <taxon>Fungi</taxon>
        <taxon>Dikarya</taxon>
        <taxon>Basidiomycota</taxon>
        <taxon>Agaricomycotina</taxon>
        <taxon>Agaricomycetes</taxon>
        <taxon>Polyporales</taxon>
        <taxon>Polyporaceae</taxon>
        <taxon>Ganoderma</taxon>
    </lineage>
</organism>
<dbReference type="InterPro" id="IPR029058">
    <property type="entry name" value="AB_hydrolase_fold"/>
</dbReference>
<dbReference type="EMBL" id="AYKW01000007">
    <property type="protein sequence ID" value="PIL33656.1"/>
    <property type="molecule type" value="Genomic_DNA"/>
</dbReference>
<evidence type="ECO:0000313" key="4">
    <source>
        <dbReference type="EMBL" id="PIL33656.1"/>
    </source>
</evidence>
<dbReference type="Proteomes" id="UP000230002">
    <property type="component" value="Unassembled WGS sequence"/>
</dbReference>
<keyword evidence="1 2" id="KW-0728">SH3 domain</keyword>
<accession>A0A2G8SIR5</accession>
<dbReference type="InterPro" id="IPR036028">
    <property type="entry name" value="SH3-like_dom_sf"/>
</dbReference>
<dbReference type="PROSITE" id="PS50002">
    <property type="entry name" value="SH3"/>
    <property type="match status" value="1"/>
</dbReference>
<name>A0A2G8SIR5_9APHY</name>
<dbReference type="SUPFAM" id="SSF50044">
    <property type="entry name" value="SH3-domain"/>
    <property type="match status" value="1"/>
</dbReference>
<dbReference type="SUPFAM" id="SSF53474">
    <property type="entry name" value="alpha/beta-Hydrolases"/>
    <property type="match status" value="1"/>
</dbReference>
<dbReference type="Gene3D" id="3.40.50.1820">
    <property type="entry name" value="alpha/beta hydrolase"/>
    <property type="match status" value="1"/>
</dbReference>
<dbReference type="OrthoDB" id="2756257at2759"/>
<dbReference type="Gene3D" id="2.30.30.40">
    <property type="entry name" value="SH3 Domains"/>
    <property type="match status" value="1"/>
</dbReference>
<reference evidence="4 5" key="1">
    <citation type="journal article" date="2015" name="Sci. Rep.">
        <title>Chromosome-level genome map provides insights into diverse defense mechanisms in the medicinal fungus Ganoderma sinense.</title>
        <authorList>
            <person name="Zhu Y."/>
            <person name="Xu J."/>
            <person name="Sun C."/>
            <person name="Zhou S."/>
            <person name="Xu H."/>
            <person name="Nelson D.R."/>
            <person name="Qian J."/>
            <person name="Song J."/>
            <person name="Luo H."/>
            <person name="Xiang L."/>
            <person name="Li Y."/>
            <person name="Xu Z."/>
            <person name="Ji A."/>
            <person name="Wang L."/>
            <person name="Lu S."/>
            <person name="Hayward A."/>
            <person name="Sun W."/>
            <person name="Li X."/>
            <person name="Schwartz D.C."/>
            <person name="Wang Y."/>
            <person name="Chen S."/>
        </authorList>
    </citation>
    <scope>NUCLEOTIDE SEQUENCE [LARGE SCALE GENOMIC DNA]</scope>
    <source>
        <strain evidence="4 5">ZZ0214-1</strain>
    </source>
</reference>
<evidence type="ECO:0000313" key="5">
    <source>
        <dbReference type="Proteomes" id="UP000230002"/>
    </source>
</evidence>
<dbReference type="Pfam" id="PF08386">
    <property type="entry name" value="Abhydrolase_4"/>
    <property type="match status" value="1"/>
</dbReference>
<comment type="caution">
    <text evidence="4">The sequence shown here is derived from an EMBL/GenBank/DDBJ whole genome shotgun (WGS) entry which is preliminary data.</text>
</comment>
<evidence type="ECO:0000256" key="2">
    <source>
        <dbReference type="PROSITE-ProRule" id="PRU00192"/>
    </source>
</evidence>
<keyword evidence="5" id="KW-1185">Reference proteome</keyword>
<protein>
    <recommendedName>
        <fullName evidence="3">SH3 domain-containing protein</fullName>
    </recommendedName>
</protein>
<sequence>MRGDALHNRTGGEYDIVVWVARGKGTPFQSLTIPGPVTCFTNTTERNEFYARAAAELGFAAEWDHNLEYRHLQGDKDIAQWHAIQKKVVEHCLGSTDTSMLPYMGTVASARDLVAMADAFDGPGSPINFWGIGHGSLIGSYLLKMFPERAGRVILDNPVDPVIYSGEDPYRTWRKDIQWANTTLARFAKDCIEDHQTGCRLAYQRDPDDAESDWTVQSVNLAIAFAQTAFGGWKQQLTVELGNHEYYSLLDAIYRHDGLGDSPETKHFAFLNQLNRELDYLTLDLMPTFCGDLDLEHDSETMLVRGRKMPGDLIMSKADAPILARTAFPSLHYMCHLWPLRAVERYSDLTASESEHKRPANPVLILANDLNPLSHPQYAHSVLRSLRGPDDKYHDDADIVLQAQFGVSNFAHGRCMSDVISHYLRNGTMPARHRCYGNGIHDSWRVPEPQTKPTPFPISARQQAQLYPPILSCMRDNKPFPSGWTTSDGRPVLFYVKAMFPYLATKSEDLELLEDDIVGVTALREDGWVIGEPVDATRRQPGKFLLPSNFVCLL</sequence>
<dbReference type="InterPro" id="IPR001452">
    <property type="entry name" value="SH3_domain"/>
</dbReference>
<gene>
    <name evidence="4" type="ORF">GSI_04279</name>
</gene>
<proteinExistence type="predicted"/>